<organism evidence="1 2">
    <name type="scientific">Actinomadura meyerae</name>
    <dbReference type="NCBI Taxonomy" id="240840"/>
    <lineage>
        <taxon>Bacteria</taxon>
        <taxon>Bacillati</taxon>
        <taxon>Actinomycetota</taxon>
        <taxon>Actinomycetes</taxon>
        <taxon>Streptosporangiales</taxon>
        <taxon>Thermomonosporaceae</taxon>
        <taxon>Actinomadura</taxon>
    </lineage>
</organism>
<dbReference type="AlphaFoldDB" id="A0A239K6Z1"/>
<accession>A0A239K6Z1</accession>
<keyword evidence="2" id="KW-1185">Reference proteome</keyword>
<name>A0A239K6Z1_9ACTN</name>
<proteinExistence type="predicted"/>
<gene>
    <name evidence="1" type="ORF">SAMN05443665_101720</name>
</gene>
<protein>
    <submittedName>
        <fullName evidence="1">Uncharacterized protein</fullName>
    </submittedName>
</protein>
<evidence type="ECO:0000313" key="1">
    <source>
        <dbReference type="EMBL" id="SNT13730.1"/>
    </source>
</evidence>
<dbReference type="EMBL" id="FZOR01000017">
    <property type="protein sequence ID" value="SNT13730.1"/>
    <property type="molecule type" value="Genomic_DNA"/>
</dbReference>
<sequence length="80" mass="7708">MSTVMFGAGAAAASTPIPSSVTPAAACTFTVVPVAEFAVTVAARNPAPACTATVTTGWPVNAPAGHAKTAFPAPLVTPVA</sequence>
<evidence type="ECO:0000313" key="2">
    <source>
        <dbReference type="Proteomes" id="UP000198318"/>
    </source>
</evidence>
<dbReference type="Proteomes" id="UP000198318">
    <property type="component" value="Unassembled WGS sequence"/>
</dbReference>
<reference evidence="1 2" key="1">
    <citation type="submission" date="2017-06" db="EMBL/GenBank/DDBJ databases">
        <authorList>
            <person name="Kim H.J."/>
            <person name="Triplett B.A."/>
        </authorList>
    </citation>
    <scope>NUCLEOTIDE SEQUENCE [LARGE SCALE GENOMIC DNA]</scope>
    <source>
        <strain evidence="1 2">DSM 44715</strain>
    </source>
</reference>